<keyword evidence="2" id="KW-1185">Reference proteome</keyword>
<dbReference type="Gene3D" id="3.30.559.30">
    <property type="entry name" value="Nonribosomal peptide synthetase, condensation domain"/>
    <property type="match status" value="1"/>
</dbReference>
<dbReference type="PANTHER" id="PTHR28037:SF1">
    <property type="entry name" value="ALCOHOL O-ACETYLTRANSFERASE 1-RELATED"/>
    <property type="match status" value="1"/>
</dbReference>
<comment type="caution">
    <text evidence="1">The sequence shown here is derived from an EMBL/GenBank/DDBJ whole genome shotgun (WGS) entry which is preliminary data.</text>
</comment>
<dbReference type="Proteomes" id="UP000032049">
    <property type="component" value="Unassembled WGS sequence"/>
</dbReference>
<dbReference type="AlphaFoldDB" id="A0A0D0FYP0"/>
<accession>A0A0D0FYP0</accession>
<gene>
    <name evidence="1" type="ORF">TH53_08480</name>
</gene>
<dbReference type="InterPro" id="IPR023213">
    <property type="entry name" value="CAT-like_dom_sf"/>
</dbReference>
<proteinExistence type="predicted"/>
<organism evidence="1 2">
    <name type="scientific">Pedobacter lusitanus</name>
    <dbReference type="NCBI Taxonomy" id="1503925"/>
    <lineage>
        <taxon>Bacteria</taxon>
        <taxon>Pseudomonadati</taxon>
        <taxon>Bacteroidota</taxon>
        <taxon>Sphingobacteriia</taxon>
        <taxon>Sphingobacteriales</taxon>
        <taxon>Sphingobacteriaceae</taxon>
        <taxon>Pedobacter</taxon>
    </lineage>
</organism>
<dbReference type="RefSeq" id="WP_041880647.1">
    <property type="nucleotide sequence ID" value="NZ_JXRA01000031.1"/>
</dbReference>
<name>A0A0D0FYP0_9SPHI</name>
<dbReference type="EMBL" id="JXRA01000031">
    <property type="protein sequence ID" value="KIO77664.1"/>
    <property type="molecule type" value="Genomic_DNA"/>
</dbReference>
<evidence type="ECO:0000313" key="2">
    <source>
        <dbReference type="Proteomes" id="UP000032049"/>
    </source>
</evidence>
<reference evidence="1 2" key="1">
    <citation type="submission" date="2015-01" db="EMBL/GenBank/DDBJ databases">
        <title>Draft genome sequence of Pedobacter sp. NL19 isolated from sludge of an effluent treatment pond in an abandoned uranium mine.</title>
        <authorList>
            <person name="Santos T."/>
            <person name="Caetano T."/>
            <person name="Covas C."/>
            <person name="Cruz A."/>
            <person name="Mendo S."/>
        </authorList>
    </citation>
    <scope>NUCLEOTIDE SEQUENCE [LARGE SCALE GENOMIC DNA]</scope>
    <source>
        <strain evidence="1 2">NL19</strain>
    </source>
</reference>
<dbReference type="InterPro" id="IPR052058">
    <property type="entry name" value="Alcohol_O-acetyltransferase"/>
</dbReference>
<dbReference type="SUPFAM" id="SSF52777">
    <property type="entry name" value="CoA-dependent acyltransferases"/>
    <property type="match status" value="1"/>
</dbReference>
<dbReference type="STRING" id="1503925.TH53_08480"/>
<sequence>MEDEAGIPHFVTREYIAEIPVRMANRYTDEDWKKEASYECQTPFVINNDPLMRVVYLKSPTASDLIVVCHHCICDGRAIINLLDETLSLLGHPQKELASYESFSSLNDFIPESVRKSKLNLLMVFLAKNVVKLALLAASSKKEIKRVKPYLMHWKLDNEESALILDKCKKEGVSPNAVLAVIFLKAFNSVESIKSYNKLFCAVDMRTFLTSIKNDMLFAFPEMVGLSLKGGGAISFWNQVHLFRDELLLKINKTNVNKAFLLSEQLLPSLSRITKLARADSGAHDFTFSNIGKTCIKENYGVIEVEKLYSPVTIFPFGNPSTLIASTFRGQLDFIITSDEHFLTQANAVAVKEKAMGLLREVVSMPEAC</sequence>
<dbReference type="PANTHER" id="PTHR28037">
    <property type="entry name" value="ALCOHOL O-ACETYLTRANSFERASE 1-RELATED"/>
    <property type="match status" value="1"/>
</dbReference>
<evidence type="ECO:0008006" key="3">
    <source>
        <dbReference type="Google" id="ProtNLM"/>
    </source>
</evidence>
<protein>
    <recommendedName>
        <fullName evidence="3">Condensation domain-containing protein</fullName>
    </recommendedName>
</protein>
<evidence type="ECO:0000313" key="1">
    <source>
        <dbReference type="EMBL" id="KIO77664.1"/>
    </source>
</evidence>
<dbReference type="Gene3D" id="3.30.559.10">
    <property type="entry name" value="Chloramphenicol acetyltransferase-like domain"/>
    <property type="match status" value="1"/>
</dbReference>